<dbReference type="AlphaFoldDB" id="A0A1N7QV48"/>
<evidence type="ECO:0000313" key="2">
    <source>
        <dbReference type="EMBL" id="SIT26679.1"/>
    </source>
</evidence>
<keyword evidence="1" id="KW-0812">Transmembrane</keyword>
<evidence type="ECO:0008006" key="4">
    <source>
        <dbReference type="Google" id="ProtNLM"/>
    </source>
</evidence>
<dbReference type="STRING" id="477680.SAMN05421788_10730"/>
<feature type="transmembrane region" description="Helical" evidence="1">
    <location>
        <begin position="182"/>
        <end position="201"/>
    </location>
</feature>
<proteinExistence type="predicted"/>
<evidence type="ECO:0000313" key="3">
    <source>
        <dbReference type="Proteomes" id="UP000186917"/>
    </source>
</evidence>
<gene>
    <name evidence="2" type="ORF">SAMN05421788_10730</name>
</gene>
<dbReference type="RefSeq" id="WP_076380646.1">
    <property type="nucleotide sequence ID" value="NZ_AP017422.1"/>
</dbReference>
<keyword evidence="1" id="KW-1133">Transmembrane helix</keyword>
<keyword evidence="3" id="KW-1185">Reference proteome</keyword>
<dbReference type="OrthoDB" id="679074at2"/>
<protein>
    <recommendedName>
        <fullName evidence="4">GYF domain-containing protein</fullName>
    </recommendedName>
</protein>
<sequence length="455" mass="50240">MSTYRLLRNNKETGPYNVEQLRVMGLKAYDLIWVEGKSAAWRYPGELPEMADFAPAVEEQPYDRFYRKTAKPGKPRFRIKADWRKIDENITPAIEKAVTPTAILLQEMPVIPQEKTAIPSMAPITPHQPTVPLVVSQIVGNSELQDEKMVPQTKYSESLDIIKERYSQTVLGRKHSGLKASFARYALLVGLFPVLAAGIWIGSSWNNQHKLETINTTEPVKERVSTPAAEPAVLQPSVNEPAPTQPEAVPEMRTVANTIPATQNRVTTVTPPFTVNTGKRVATTVAAVTKKTVLTAAVATLPANKGKWTKPVQNVTGAPVTQAVYHNSTPVTKTTDGPATVSVSQNYAPVTVASKNKITDYVSVRDEVEQMDNNNKQVRLHVNNKSNIPVDLVVLDLQYYDSNGKFKKGETLYVNNLSAQDEVVLNAPMAKNGQRVDYKVALLSIEKKGVYLIAE</sequence>
<reference evidence="3" key="1">
    <citation type="submission" date="2017-01" db="EMBL/GenBank/DDBJ databases">
        <authorList>
            <person name="Varghese N."/>
            <person name="Submissions S."/>
        </authorList>
    </citation>
    <scope>NUCLEOTIDE SEQUENCE [LARGE SCALE GENOMIC DNA]</scope>
    <source>
        <strain evidence="3">DSM 21054</strain>
    </source>
</reference>
<name>A0A1N7QV48_9BACT</name>
<accession>A0A1N7QV48</accession>
<dbReference type="EMBL" id="FTOR01000007">
    <property type="protein sequence ID" value="SIT26679.1"/>
    <property type="molecule type" value="Genomic_DNA"/>
</dbReference>
<evidence type="ECO:0000256" key="1">
    <source>
        <dbReference type="SAM" id="Phobius"/>
    </source>
</evidence>
<keyword evidence="1" id="KW-0472">Membrane</keyword>
<dbReference type="Proteomes" id="UP000186917">
    <property type="component" value="Unassembled WGS sequence"/>
</dbReference>
<organism evidence="2 3">
    <name type="scientific">Filimonas lacunae</name>
    <dbReference type="NCBI Taxonomy" id="477680"/>
    <lineage>
        <taxon>Bacteria</taxon>
        <taxon>Pseudomonadati</taxon>
        <taxon>Bacteroidota</taxon>
        <taxon>Chitinophagia</taxon>
        <taxon>Chitinophagales</taxon>
        <taxon>Chitinophagaceae</taxon>
        <taxon>Filimonas</taxon>
    </lineage>
</organism>